<dbReference type="Gene3D" id="3.40.50.1000">
    <property type="entry name" value="HAD superfamily/HAD-like"/>
    <property type="match status" value="1"/>
</dbReference>
<evidence type="ECO:0000256" key="3">
    <source>
        <dbReference type="ARBA" id="ARBA00022723"/>
    </source>
</evidence>
<dbReference type="InterPro" id="IPR023198">
    <property type="entry name" value="PGP-like_dom2"/>
</dbReference>
<dbReference type="GO" id="GO:0046872">
    <property type="term" value="F:metal ion binding"/>
    <property type="evidence" value="ECO:0007669"/>
    <property type="project" value="UniProtKB-KW"/>
</dbReference>
<accession>F6FQN7</accession>
<dbReference type="Pfam" id="PF00702">
    <property type="entry name" value="Hydrolase"/>
    <property type="match status" value="1"/>
</dbReference>
<dbReference type="InterPro" id="IPR051600">
    <property type="entry name" value="Beta-PGM-like"/>
</dbReference>
<organism evidence="7">
    <name type="scientific">Isoptericola variabilis (strain 225)</name>
    <dbReference type="NCBI Taxonomy" id="743718"/>
    <lineage>
        <taxon>Bacteria</taxon>
        <taxon>Bacillati</taxon>
        <taxon>Actinomycetota</taxon>
        <taxon>Actinomycetes</taxon>
        <taxon>Micrococcales</taxon>
        <taxon>Promicromonosporaceae</taxon>
        <taxon>Isoptericola</taxon>
    </lineage>
</organism>
<evidence type="ECO:0000313" key="7">
    <source>
        <dbReference type="Proteomes" id="UP000009236"/>
    </source>
</evidence>
<dbReference type="SFLD" id="SFLDG01129">
    <property type="entry name" value="C1.5:_HAD__Beta-PGM__Phosphata"/>
    <property type="match status" value="1"/>
</dbReference>
<name>F6FQN7_ISOV2</name>
<protein>
    <submittedName>
        <fullName evidence="6">Beta-phosphoglucomutase family hydrolase</fullName>
    </submittedName>
</protein>
<dbReference type="GO" id="GO:0016787">
    <property type="term" value="F:hydrolase activity"/>
    <property type="evidence" value="ECO:0007669"/>
    <property type="project" value="UniProtKB-KW"/>
</dbReference>
<comment type="cofactor">
    <cofactor evidence="1">
        <name>Mg(2+)</name>
        <dbReference type="ChEBI" id="CHEBI:18420"/>
    </cofactor>
</comment>
<gene>
    <name evidence="6" type="ordered locus">Isova_2213</name>
</gene>
<dbReference type="Gene3D" id="1.10.150.240">
    <property type="entry name" value="Putative phosphatase, domain 2"/>
    <property type="match status" value="1"/>
</dbReference>
<evidence type="ECO:0000256" key="4">
    <source>
        <dbReference type="ARBA" id="ARBA00022842"/>
    </source>
</evidence>
<dbReference type="PANTHER" id="PTHR46193">
    <property type="entry name" value="6-PHOSPHOGLUCONATE PHOSPHATASE"/>
    <property type="match status" value="1"/>
</dbReference>
<keyword evidence="6" id="KW-0378">Hydrolase</keyword>
<dbReference type="RefSeq" id="WP_013839324.1">
    <property type="nucleotide sequence ID" value="NC_015588.1"/>
</dbReference>
<keyword evidence="4" id="KW-0460">Magnesium</keyword>
<evidence type="ECO:0000256" key="1">
    <source>
        <dbReference type="ARBA" id="ARBA00001946"/>
    </source>
</evidence>
<dbReference type="InterPro" id="IPR023214">
    <property type="entry name" value="HAD_sf"/>
</dbReference>
<evidence type="ECO:0000313" key="6">
    <source>
        <dbReference type="EMBL" id="AEG44933.1"/>
    </source>
</evidence>
<keyword evidence="5" id="KW-0119">Carbohydrate metabolism</keyword>
<dbReference type="InterPro" id="IPR036412">
    <property type="entry name" value="HAD-like_sf"/>
</dbReference>
<sequence>MPGLRAVLFDLDGVLTPTAALHMRAWERLFAPWCSQQGVAPYTDADYFAHVDGRPRYDGVAAFVASRGVELPWGSPDDAPGDGSVCALGNRKDEIVNRMFAEEGIEPYPGSVRFLDAVTAAGARVAVVSSSRNTPTVLAAAGLADRFEVVVDGNVAARERLAGKPAPDTYVRAAELVGVPAGQAVVVEDAVSGVAAGRAGGFGLVVGVDRGVGAQALREHGADVVVTDLDELDASVLDHAAGEGRA</sequence>
<evidence type="ECO:0000256" key="5">
    <source>
        <dbReference type="ARBA" id="ARBA00023277"/>
    </source>
</evidence>
<comment type="similarity">
    <text evidence="2">Belongs to the HAD-like hydrolase superfamily. CbbY/CbbZ/Gph/YieH family.</text>
</comment>
<reference evidence="6 7" key="1">
    <citation type="submission" date="2011-05" db="EMBL/GenBank/DDBJ databases">
        <title>Complete sequence of Isoptericola variabilis 225.</title>
        <authorList>
            <consortium name="US DOE Joint Genome Institute"/>
            <person name="Lucas S."/>
            <person name="Han J."/>
            <person name="Lapidus A."/>
            <person name="Cheng J.-F."/>
            <person name="Goodwin L."/>
            <person name="Pitluck S."/>
            <person name="Peters L."/>
            <person name="Mikhailova N."/>
            <person name="Zeytun A."/>
            <person name="Han C."/>
            <person name="Tapia R."/>
            <person name="Land M."/>
            <person name="Hauser L."/>
            <person name="Kyrpides N."/>
            <person name="Ivanova N."/>
            <person name="Pagani I."/>
            <person name="Siebers A."/>
            <person name="Allgaier M."/>
            <person name="Thelen M."/>
            <person name="Hugenholtz P."/>
            <person name="Gladden J."/>
            <person name="Woyke T."/>
        </authorList>
    </citation>
    <scope>NUCLEOTIDE SEQUENCE [LARGE SCALE GENOMIC DNA]</scope>
    <source>
        <strain evidence="7">225</strain>
    </source>
</reference>
<dbReference type="SFLD" id="SFLDS00003">
    <property type="entry name" value="Haloacid_Dehalogenase"/>
    <property type="match status" value="1"/>
</dbReference>
<dbReference type="AlphaFoldDB" id="F6FQN7"/>
<dbReference type="Proteomes" id="UP000009236">
    <property type="component" value="Chromosome"/>
</dbReference>
<dbReference type="HOGENOM" id="CLU_045011_4_0_11"/>
<evidence type="ECO:0000256" key="2">
    <source>
        <dbReference type="ARBA" id="ARBA00006171"/>
    </source>
</evidence>
<proteinExistence type="inferred from homology"/>
<keyword evidence="3" id="KW-0479">Metal-binding</keyword>
<dbReference type="KEGG" id="iva:Isova_2213"/>
<dbReference type="eggNOG" id="COG0637">
    <property type="taxonomic scope" value="Bacteria"/>
</dbReference>
<dbReference type="EMBL" id="CP002810">
    <property type="protein sequence ID" value="AEG44933.1"/>
    <property type="molecule type" value="Genomic_DNA"/>
</dbReference>
<dbReference type="InterPro" id="IPR006439">
    <property type="entry name" value="HAD-SF_hydro_IA"/>
</dbReference>
<dbReference type="STRING" id="743718.Isova_2213"/>
<keyword evidence="7" id="KW-1185">Reference proteome</keyword>
<dbReference type="PANTHER" id="PTHR46193:SF18">
    <property type="entry name" value="HEXITOL PHOSPHATASE B"/>
    <property type="match status" value="1"/>
</dbReference>
<dbReference type="NCBIfam" id="TIGR01509">
    <property type="entry name" value="HAD-SF-IA-v3"/>
    <property type="match status" value="1"/>
</dbReference>
<dbReference type="SUPFAM" id="SSF56784">
    <property type="entry name" value="HAD-like"/>
    <property type="match status" value="1"/>
</dbReference>